<accession>A0A8T0HLV8</accession>
<dbReference type="EMBL" id="CM026426">
    <property type="protein sequence ID" value="KAG0571840.1"/>
    <property type="molecule type" value="Genomic_DNA"/>
</dbReference>
<dbReference type="Proteomes" id="UP000822688">
    <property type="component" value="Chromosome V"/>
</dbReference>
<feature type="signal peptide" evidence="1">
    <location>
        <begin position="1"/>
        <end position="27"/>
    </location>
</feature>
<gene>
    <name evidence="2" type="ORF">KC19_VG047300</name>
</gene>
<sequence length="118" mass="13918">MDPLGEPVNAIAFSMVMLLLLLTNTEDRVPPRWMDSEDDEKDCLRVLAENVHTGFVVAHNELRATLHHFRLCVAFNFLDEDLGFWVKPRSTTWFSRFLLDQYDDGRWIQMFRMTKRAV</sequence>
<proteinExistence type="predicted"/>
<comment type="caution">
    <text evidence="2">The sequence shown here is derived from an EMBL/GenBank/DDBJ whole genome shotgun (WGS) entry which is preliminary data.</text>
</comment>
<keyword evidence="1" id="KW-0732">Signal</keyword>
<reference evidence="2" key="1">
    <citation type="submission" date="2020-06" db="EMBL/GenBank/DDBJ databases">
        <title>WGS assembly of Ceratodon purpureus strain R40.</title>
        <authorList>
            <person name="Carey S.B."/>
            <person name="Jenkins J."/>
            <person name="Shu S."/>
            <person name="Lovell J.T."/>
            <person name="Sreedasyam A."/>
            <person name="Maumus F."/>
            <person name="Tiley G.P."/>
            <person name="Fernandez-Pozo N."/>
            <person name="Barry K."/>
            <person name="Chen C."/>
            <person name="Wang M."/>
            <person name="Lipzen A."/>
            <person name="Daum C."/>
            <person name="Saski C.A."/>
            <person name="Payton A.C."/>
            <person name="Mcbreen J.C."/>
            <person name="Conrad R.E."/>
            <person name="Kollar L.M."/>
            <person name="Olsson S."/>
            <person name="Huttunen S."/>
            <person name="Landis J.B."/>
            <person name="Wickett N.J."/>
            <person name="Johnson M.G."/>
            <person name="Rensing S.A."/>
            <person name="Grimwood J."/>
            <person name="Schmutz J."/>
            <person name="Mcdaniel S.F."/>
        </authorList>
    </citation>
    <scope>NUCLEOTIDE SEQUENCE</scope>
    <source>
        <strain evidence="2">R40</strain>
    </source>
</reference>
<organism evidence="2 3">
    <name type="scientific">Ceratodon purpureus</name>
    <name type="common">Fire moss</name>
    <name type="synonym">Dicranum purpureum</name>
    <dbReference type="NCBI Taxonomy" id="3225"/>
    <lineage>
        <taxon>Eukaryota</taxon>
        <taxon>Viridiplantae</taxon>
        <taxon>Streptophyta</taxon>
        <taxon>Embryophyta</taxon>
        <taxon>Bryophyta</taxon>
        <taxon>Bryophytina</taxon>
        <taxon>Bryopsida</taxon>
        <taxon>Dicranidae</taxon>
        <taxon>Pseudoditrichales</taxon>
        <taxon>Ditrichaceae</taxon>
        <taxon>Ceratodon</taxon>
    </lineage>
</organism>
<dbReference type="AlphaFoldDB" id="A0A8T0HLV8"/>
<feature type="chain" id="PRO_5035754945" evidence="1">
    <location>
        <begin position="28"/>
        <end position="118"/>
    </location>
</feature>
<keyword evidence="3" id="KW-1185">Reference proteome</keyword>
<evidence type="ECO:0000313" key="2">
    <source>
        <dbReference type="EMBL" id="KAG0571840.1"/>
    </source>
</evidence>
<evidence type="ECO:0000313" key="3">
    <source>
        <dbReference type="Proteomes" id="UP000822688"/>
    </source>
</evidence>
<evidence type="ECO:0000256" key="1">
    <source>
        <dbReference type="SAM" id="SignalP"/>
    </source>
</evidence>
<name>A0A8T0HLV8_CERPU</name>
<protein>
    <submittedName>
        <fullName evidence="2">Uncharacterized protein</fullName>
    </submittedName>
</protein>